<organism evidence="2 3">
    <name type="scientific">Trifolium medium</name>
    <dbReference type="NCBI Taxonomy" id="97028"/>
    <lineage>
        <taxon>Eukaryota</taxon>
        <taxon>Viridiplantae</taxon>
        <taxon>Streptophyta</taxon>
        <taxon>Embryophyta</taxon>
        <taxon>Tracheophyta</taxon>
        <taxon>Spermatophyta</taxon>
        <taxon>Magnoliopsida</taxon>
        <taxon>eudicotyledons</taxon>
        <taxon>Gunneridae</taxon>
        <taxon>Pentapetalae</taxon>
        <taxon>rosids</taxon>
        <taxon>fabids</taxon>
        <taxon>Fabales</taxon>
        <taxon>Fabaceae</taxon>
        <taxon>Papilionoideae</taxon>
        <taxon>50 kb inversion clade</taxon>
        <taxon>NPAAA clade</taxon>
        <taxon>Hologalegina</taxon>
        <taxon>IRL clade</taxon>
        <taxon>Trifolieae</taxon>
        <taxon>Trifolium</taxon>
    </lineage>
</organism>
<sequence length="136" mass="15826">MSIECDTRFFGVIRPPPESLEERGKRLKSEPEPEPEPKPKRKPEPKPLPVWETKAIEDLKLSDFSMYDDDIKPFMFMCVNFTYRNKAQIKKDMEIEAAIADYKHRSRNLSVFDAIPPPKIAQDGYRCWTAVPLPIT</sequence>
<dbReference type="AlphaFoldDB" id="A0A392MI76"/>
<comment type="caution">
    <text evidence="2">The sequence shown here is derived from an EMBL/GenBank/DDBJ whole genome shotgun (WGS) entry which is preliminary data.</text>
</comment>
<dbReference type="Proteomes" id="UP000265520">
    <property type="component" value="Unassembled WGS sequence"/>
</dbReference>
<evidence type="ECO:0000256" key="1">
    <source>
        <dbReference type="SAM" id="MobiDB-lite"/>
    </source>
</evidence>
<gene>
    <name evidence="2" type="ORF">A2U01_0008082</name>
</gene>
<feature type="region of interest" description="Disordered" evidence="1">
    <location>
        <begin position="1"/>
        <end position="49"/>
    </location>
</feature>
<dbReference type="EMBL" id="LXQA010011755">
    <property type="protein sequence ID" value="MCH87216.1"/>
    <property type="molecule type" value="Genomic_DNA"/>
</dbReference>
<proteinExistence type="predicted"/>
<evidence type="ECO:0000313" key="2">
    <source>
        <dbReference type="EMBL" id="MCH87216.1"/>
    </source>
</evidence>
<keyword evidence="3" id="KW-1185">Reference proteome</keyword>
<evidence type="ECO:0000313" key="3">
    <source>
        <dbReference type="Proteomes" id="UP000265520"/>
    </source>
</evidence>
<accession>A0A392MI76</accession>
<reference evidence="2 3" key="1">
    <citation type="journal article" date="2018" name="Front. Plant Sci.">
        <title>Red Clover (Trifolium pratense) and Zigzag Clover (T. medium) - A Picture of Genomic Similarities and Differences.</title>
        <authorList>
            <person name="Dluhosova J."/>
            <person name="Istvanek J."/>
            <person name="Nedelnik J."/>
            <person name="Repkova J."/>
        </authorList>
    </citation>
    <scope>NUCLEOTIDE SEQUENCE [LARGE SCALE GENOMIC DNA]</scope>
    <source>
        <strain evidence="3">cv. 10/8</strain>
        <tissue evidence="2">Leaf</tissue>
    </source>
</reference>
<feature type="compositionally biased region" description="Basic and acidic residues" evidence="1">
    <location>
        <begin position="20"/>
        <end position="45"/>
    </location>
</feature>
<feature type="non-terminal residue" evidence="2">
    <location>
        <position position="136"/>
    </location>
</feature>
<protein>
    <submittedName>
        <fullName evidence="2">Uncharacterized protein</fullName>
    </submittedName>
</protein>
<name>A0A392MI76_9FABA</name>